<evidence type="ECO:0000256" key="4">
    <source>
        <dbReference type="ARBA" id="ARBA00022692"/>
    </source>
</evidence>
<feature type="transmembrane region" description="Helical" evidence="8">
    <location>
        <begin position="295"/>
        <end position="313"/>
    </location>
</feature>
<feature type="transmembrane region" description="Helical" evidence="8">
    <location>
        <begin position="187"/>
        <end position="208"/>
    </location>
</feature>
<dbReference type="Pfam" id="PF01545">
    <property type="entry name" value="Cation_efflux"/>
    <property type="match status" value="1"/>
</dbReference>
<dbReference type="PANTHER" id="PTHR43840:SF15">
    <property type="entry name" value="MITOCHONDRIAL METAL TRANSPORTER 1-RELATED"/>
    <property type="match status" value="1"/>
</dbReference>
<evidence type="ECO:0000256" key="7">
    <source>
        <dbReference type="SAM" id="MobiDB-lite"/>
    </source>
</evidence>
<dbReference type="PANTHER" id="PTHR43840">
    <property type="entry name" value="MITOCHONDRIAL METAL TRANSPORTER 1-RELATED"/>
    <property type="match status" value="1"/>
</dbReference>
<dbReference type="InterPro" id="IPR002524">
    <property type="entry name" value="Cation_efflux"/>
</dbReference>
<dbReference type="InterPro" id="IPR058533">
    <property type="entry name" value="Cation_efflux_TM"/>
</dbReference>
<organism evidence="10 11">
    <name type="scientific">Pseudonocardia xinjiangensis</name>
    <dbReference type="NCBI Taxonomy" id="75289"/>
    <lineage>
        <taxon>Bacteria</taxon>
        <taxon>Bacillati</taxon>
        <taxon>Actinomycetota</taxon>
        <taxon>Actinomycetes</taxon>
        <taxon>Pseudonocardiales</taxon>
        <taxon>Pseudonocardiaceae</taxon>
        <taxon>Pseudonocardia</taxon>
    </lineage>
</organism>
<sequence length="411" mass="43183">MRPRCRVIDPATRSRRGSAPVRSAGCRAIRAGDGEWSVIPVIVPGDGDRDADAGEVSGAQIGGRFGRGPHVDGECLQRASDRFDVGTSACIPGRQVDRPQRAGDDGAVGASRSPDDRALLISVWTSAVFAVVALAWGLAAGSQLIVFDGLYSFASVGLSLIAVLALRTARKGPDERYPWGREAWEPLTVVVKAAALAGLSVYALVGAVGEILAGGRDVSVGWALGYGIVATLAGGAVSVVLRRRSRAGGSDLVRAEAVEWLGDTLLSLAVLAGFAVAAVLVGTGRADLARYVDPVMVALVSAAFLPVPAKLVVGAFRELLAMAPPPHLQARIRAVVRDVERSYGFTESFVRASKVGGRLDVEVEFVVGDDSTAQTVHQFDAVRADLEERFGELGRLISMSVGFTADRRWAM</sequence>
<feature type="domain" description="Cation efflux protein transmembrane" evidence="9">
    <location>
        <begin position="119"/>
        <end position="320"/>
    </location>
</feature>
<keyword evidence="5 8" id="KW-1133">Transmembrane helix</keyword>
<evidence type="ECO:0000313" key="11">
    <source>
        <dbReference type="Proteomes" id="UP001296706"/>
    </source>
</evidence>
<feature type="transmembrane region" description="Helical" evidence="8">
    <location>
        <begin position="145"/>
        <end position="166"/>
    </location>
</feature>
<feature type="transmembrane region" description="Helical" evidence="8">
    <location>
        <begin position="220"/>
        <end position="241"/>
    </location>
</feature>
<evidence type="ECO:0000256" key="2">
    <source>
        <dbReference type="ARBA" id="ARBA00008114"/>
    </source>
</evidence>
<feature type="transmembrane region" description="Helical" evidence="8">
    <location>
        <begin position="118"/>
        <end position="139"/>
    </location>
</feature>
<dbReference type="NCBIfam" id="TIGR01297">
    <property type="entry name" value="CDF"/>
    <property type="match status" value="1"/>
</dbReference>
<dbReference type="Gene3D" id="1.20.1510.10">
    <property type="entry name" value="Cation efflux protein transmembrane domain"/>
    <property type="match status" value="1"/>
</dbReference>
<keyword evidence="3" id="KW-0813">Transport</keyword>
<evidence type="ECO:0000256" key="1">
    <source>
        <dbReference type="ARBA" id="ARBA00004141"/>
    </source>
</evidence>
<name>A0ABX1RJJ4_9PSEU</name>
<keyword evidence="4 8" id="KW-0812">Transmembrane</keyword>
<feature type="region of interest" description="Disordered" evidence="7">
    <location>
        <begin position="91"/>
        <end position="112"/>
    </location>
</feature>
<dbReference type="InterPro" id="IPR050291">
    <property type="entry name" value="CDF_Transporter"/>
</dbReference>
<evidence type="ECO:0000256" key="5">
    <source>
        <dbReference type="ARBA" id="ARBA00022989"/>
    </source>
</evidence>
<comment type="caution">
    <text evidence="10">The sequence shown here is derived from an EMBL/GenBank/DDBJ whole genome shotgun (WGS) entry which is preliminary data.</text>
</comment>
<evidence type="ECO:0000313" key="10">
    <source>
        <dbReference type="EMBL" id="NMH79555.1"/>
    </source>
</evidence>
<feature type="compositionally biased region" description="Basic and acidic residues" evidence="7">
    <location>
        <begin position="95"/>
        <end position="104"/>
    </location>
</feature>
<keyword evidence="6 8" id="KW-0472">Membrane</keyword>
<keyword evidence="11" id="KW-1185">Reference proteome</keyword>
<dbReference type="InterPro" id="IPR027469">
    <property type="entry name" value="Cation_efflux_TMD_sf"/>
</dbReference>
<reference evidence="10 11" key="1">
    <citation type="submission" date="2020-04" db="EMBL/GenBank/DDBJ databases">
        <authorList>
            <person name="Klaysubun C."/>
            <person name="Duangmal K."/>
            <person name="Lipun K."/>
        </authorList>
    </citation>
    <scope>NUCLEOTIDE SEQUENCE [LARGE SCALE GENOMIC DNA]</scope>
    <source>
        <strain evidence="10 11">JCM 11839</strain>
    </source>
</reference>
<comment type="subcellular location">
    <subcellularLocation>
        <location evidence="1">Membrane</location>
        <topology evidence="1">Multi-pass membrane protein</topology>
    </subcellularLocation>
</comment>
<feature type="transmembrane region" description="Helical" evidence="8">
    <location>
        <begin position="261"/>
        <end position="283"/>
    </location>
</feature>
<evidence type="ECO:0000259" key="9">
    <source>
        <dbReference type="Pfam" id="PF01545"/>
    </source>
</evidence>
<gene>
    <name evidence="10" type="ORF">HF577_20980</name>
</gene>
<proteinExistence type="inferred from homology"/>
<dbReference type="Proteomes" id="UP001296706">
    <property type="component" value="Unassembled WGS sequence"/>
</dbReference>
<evidence type="ECO:0000256" key="3">
    <source>
        <dbReference type="ARBA" id="ARBA00022448"/>
    </source>
</evidence>
<evidence type="ECO:0000256" key="8">
    <source>
        <dbReference type="SAM" id="Phobius"/>
    </source>
</evidence>
<dbReference type="SUPFAM" id="SSF161111">
    <property type="entry name" value="Cation efflux protein transmembrane domain-like"/>
    <property type="match status" value="1"/>
</dbReference>
<comment type="similarity">
    <text evidence="2">Belongs to the cation diffusion facilitator (CDF) transporter (TC 2.A.4) family.</text>
</comment>
<evidence type="ECO:0000256" key="6">
    <source>
        <dbReference type="ARBA" id="ARBA00023136"/>
    </source>
</evidence>
<dbReference type="EMBL" id="JAAXKY010000071">
    <property type="protein sequence ID" value="NMH79555.1"/>
    <property type="molecule type" value="Genomic_DNA"/>
</dbReference>
<accession>A0ABX1RJJ4</accession>
<protein>
    <submittedName>
        <fullName evidence="10">Cation diffusion facilitator family transporter</fullName>
    </submittedName>
</protein>